<name>A0A0S6W615_9BACT</name>
<dbReference type="NCBIfam" id="TIGR02532">
    <property type="entry name" value="IV_pilin_GFxxxE"/>
    <property type="match status" value="1"/>
</dbReference>
<dbReference type="EMBL" id="DF820459">
    <property type="protein sequence ID" value="GAK53587.1"/>
    <property type="molecule type" value="Genomic_DNA"/>
</dbReference>
<feature type="transmembrane region" description="Helical" evidence="1">
    <location>
        <begin position="12"/>
        <end position="34"/>
    </location>
</feature>
<dbReference type="PROSITE" id="PS00409">
    <property type="entry name" value="PROKAR_NTER_METHYL"/>
    <property type="match status" value="1"/>
</dbReference>
<dbReference type="InterPro" id="IPR012902">
    <property type="entry name" value="N_methyl_site"/>
</dbReference>
<evidence type="ECO:0000313" key="3">
    <source>
        <dbReference type="Proteomes" id="UP000030700"/>
    </source>
</evidence>
<dbReference type="STRING" id="1499966.U14_04853"/>
<reference evidence="2" key="1">
    <citation type="journal article" date="2015" name="PeerJ">
        <title>First genomic representation of candidate bacterial phylum KSB3 points to enhanced environmental sensing as a trigger of wastewater bulking.</title>
        <authorList>
            <person name="Sekiguchi Y."/>
            <person name="Ohashi A."/>
            <person name="Parks D.H."/>
            <person name="Yamauchi T."/>
            <person name="Tyson G.W."/>
            <person name="Hugenholtz P."/>
        </authorList>
    </citation>
    <scope>NUCLEOTIDE SEQUENCE [LARGE SCALE GENOMIC DNA]</scope>
</reference>
<dbReference type="AlphaFoldDB" id="A0A0S6W615"/>
<protein>
    <submittedName>
        <fullName evidence="2">Tfp pilus assembly protein PilW</fullName>
    </submittedName>
</protein>
<accession>A0A0S6W615</accession>
<keyword evidence="3" id="KW-1185">Reference proteome</keyword>
<proteinExistence type="predicted"/>
<keyword evidence="1" id="KW-0812">Transmembrane</keyword>
<evidence type="ECO:0000313" key="2">
    <source>
        <dbReference type="EMBL" id="GAK53587.1"/>
    </source>
</evidence>
<sequence>MTVRASQKGMTLLEVLVTIGVMSVVFISTLEFYASSAQFLRKQEAMASVLQDANRIMALLAEDIRGAETFLPDFVVNEPRTVVAAFKMRPNAAFSRRVVAYSFENAHPTTLLRSIHTEEREVFFELSTDVHSLAVSEQYGLVSVSLVLDVKGTGRALTYQVASAYAMKP</sequence>
<dbReference type="HOGENOM" id="CLU_1575414_0_0_0"/>
<gene>
    <name evidence="2" type="ORF">U14_04853</name>
</gene>
<evidence type="ECO:0000256" key="1">
    <source>
        <dbReference type="SAM" id="Phobius"/>
    </source>
</evidence>
<keyword evidence="1" id="KW-0472">Membrane</keyword>
<organism evidence="2">
    <name type="scientific">Candidatus Moduliflexus flocculans</name>
    <dbReference type="NCBI Taxonomy" id="1499966"/>
    <lineage>
        <taxon>Bacteria</taxon>
        <taxon>Candidatus Moduliflexota</taxon>
        <taxon>Candidatus Moduliflexia</taxon>
        <taxon>Candidatus Moduliflexales</taxon>
        <taxon>Candidatus Moduliflexaceae</taxon>
    </lineage>
</organism>
<dbReference type="Proteomes" id="UP000030700">
    <property type="component" value="Unassembled WGS sequence"/>
</dbReference>
<keyword evidence="1" id="KW-1133">Transmembrane helix</keyword>
<dbReference type="Pfam" id="PF07963">
    <property type="entry name" value="N_methyl"/>
    <property type="match status" value="1"/>
</dbReference>